<dbReference type="SUPFAM" id="SSF55073">
    <property type="entry name" value="Nucleotide cyclase"/>
    <property type="match status" value="1"/>
</dbReference>
<dbReference type="eggNOG" id="COG3706">
    <property type="taxonomic scope" value="Bacteria"/>
</dbReference>
<sequence length="381" mass="43733">MLLIGNQIIINLALIVSTVLTCYFVALKFSGNSRIFNQIDLTNTPFWVIFLFGFFIGLSSLILSNNEIVIFNSFKVDMRYVFIFFSVMYGSIQLGEITTCVVVFGKTLQYLLSGTGGLSFYLNNILLTFLLLAVCILAKKQQYSWKKSLIVFLSFFIILRIFIFSFVYAPLLQPQKLLNLFFYFLIFSSIFLITYVIINMAVSVTNTMNHYKARASTDHLTGLYNRRIFSADLSDTYILSKKSKQAFALGILDIDNFKMINDTYGHQTGDLVLKYLAKQMNEVTQRKDVYIYRVGGEEFAILTSLSKKETTQILAEFRQQLITHPFIENELPLPITVSIGMTEFNYLSDTDSYEGSDILYVRADKALYEAKRAGKDRLVWF</sequence>
<dbReference type="PROSITE" id="PS50887">
    <property type="entry name" value="GGDEF"/>
    <property type="match status" value="1"/>
</dbReference>
<feature type="transmembrane region" description="Helical" evidence="1">
    <location>
        <begin position="7"/>
        <end position="26"/>
    </location>
</feature>
<feature type="transmembrane region" description="Helical" evidence="1">
    <location>
        <begin position="180"/>
        <end position="202"/>
    </location>
</feature>
<dbReference type="Proteomes" id="UP000051658">
    <property type="component" value="Unassembled WGS sequence"/>
</dbReference>
<feature type="transmembrane region" description="Helical" evidence="1">
    <location>
        <begin position="46"/>
        <end position="68"/>
    </location>
</feature>
<dbReference type="GeneID" id="89589969"/>
<keyword evidence="1" id="KW-0812">Transmembrane</keyword>
<dbReference type="EMBL" id="JQBS01000024">
    <property type="protein sequence ID" value="KRN56644.1"/>
    <property type="molecule type" value="Genomic_DNA"/>
</dbReference>
<evidence type="ECO:0000256" key="1">
    <source>
        <dbReference type="SAM" id="Phobius"/>
    </source>
</evidence>
<dbReference type="InterPro" id="IPR029787">
    <property type="entry name" value="Nucleotide_cyclase"/>
</dbReference>
<dbReference type="InterPro" id="IPR000160">
    <property type="entry name" value="GGDEF_dom"/>
</dbReference>
<dbReference type="SMART" id="SM00267">
    <property type="entry name" value="GGDEF"/>
    <property type="match status" value="1"/>
</dbReference>
<dbReference type="PANTHER" id="PTHR45138:SF9">
    <property type="entry name" value="DIGUANYLATE CYCLASE DGCM-RELATED"/>
    <property type="match status" value="1"/>
</dbReference>
<keyword evidence="1" id="KW-1133">Transmembrane helix</keyword>
<protein>
    <recommendedName>
        <fullName evidence="2">GGDEF domain-containing protein</fullName>
    </recommendedName>
</protein>
<feature type="transmembrane region" description="Helical" evidence="1">
    <location>
        <begin position="117"/>
        <end position="137"/>
    </location>
</feature>
<gene>
    <name evidence="3" type="ORF">IV74_GL000892</name>
</gene>
<keyword evidence="1" id="KW-0472">Membrane</keyword>
<dbReference type="InterPro" id="IPR043128">
    <property type="entry name" value="Rev_trsase/Diguanyl_cyclase"/>
</dbReference>
<feature type="transmembrane region" description="Helical" evidence="1">
    <location>
        <begin position="80"/>
        <end position="105"/>
    </location>
</feature>
<dbReference type="PANTHER" id="PTHR45138">
    <property type="entry name" value="REGULATORY COMPONENTS OF SENSORY TRANSDUCTION SYSTEM"/>
    <property type="match status" value="1"/>
</dbReference>
<dbReference type="GO" id="GO:0052621">
    <property type="term" value="F:diguanylate cyclase activity"/>
    <property type="evidence" value="ECO:0007669"/>
    <property type="project" value="TreeGrafter"/>
</dbReference>
<keyword evidence="4" id="KW-1185">Reference proteome</keyword>
<dbReference type="NCBIfam" id="TIGR00254">
    <property type="entry name" value="GGDEF"/>
    <property type="match status" value="1"/>
</dbReference>
<dbReference type="Gene3D" id="3.30.70.270">
    <property type="match status" value="1"/>
</dbReference>
<dbReference type="CDD" id="cd01949">
    <property type="entry name" value="GGDEF"/>
    <property type="match status" value="1"/>
</dbReference>
<accession>A0A0R2I484</accession>
<dbReference type="InterPro" id="IPR050469">
    <property type="entry name" value="Diguanylate_Cyclase"/>
</dbReference>
<dbReference type="AlphaFoldDB" id="A0A0R2I484"/>
<proteinExistence type="predicted"/>
<dbReference type="PATRIC" id="fig|1449336.4.peg.912"/>
<evidence type="ECO:0000313" key="3">
    <source>
        <dbReference type="EMBL" id="KRN56644.1"/>
    </source>
</evidence>
<feature type="transmembrane region" description="Helical" evidence="1">
    <location>
        <begin position="149"/>
        <end position="168"/>
    </location>
</feature>
<feature type="domain" description="GGDEF" evidence="2">
    <location>
        <begin position="245"/>
        <end position="381"/>
    </location>
</feature>
<organism evidence="3 4">
    <name type="scientific">Carnobacterium divergens DSM 20623</name>
    <dbReference type="NCBI Taxonomy" id="1449336"/>
    <lineage>
        <taxon>Bacteria</taxon>
        <taxon>Bacillati</taxon>
        <taxon>Bacillota</taxon>
        <taxon>Bacilli</taxon>
        <taxon>Lactobacillales</taxon>
        <taxon>Carnobacteriaceae</taxon>
        <taxon>Carnobacterium</taxon>
    </lineage>
</organism>
<evidence type="ECO:0000259" key="2">
    <source>
        <dbReference type="PROSITE" id="PS50887"/>
    </source>
</evidence>
<comment type="caution">
    <text evidence="3">The sequence shown here is derived from an EMBL/GenBank/DDBJ whole genome shotgun (WGS) entry which is preliminary data.</text>
</comment>
<evidence type="ECO:0000313" key="4">
    <source>
        <dbReference type="Proteomes" id="UP000051658"/>
    </source>
</evidence>
<dbReference type="RefSeq" id="WP_034573023.1">
    <property type="nucleotide sequence ID" value="NZ_JQBS01000024.1"/>
</dbReference>
<reference evidence="3 4" key="1">
    <citation type="journal article" date="2015" name="Genome Announc.">
        <title>Expanding the biotechnology potential of lactobacilli through comparative genomics of 213 strains and associated genera.</title>
        <authorList>
            <person name="Sun Z."/>
            <person name="Harris H.M."/>
            <person name="McCann A."/>
            <person name="Guo C."/>
            <person name="Argimon S."/>
            <person name="Zhang W."/>
            <person name="Yang X."/>
            <person name="Jeffery I.B."/>
            <person name="Cooney J.C."/>
            <person name="Kagawa T.F."/>
            <person name="Liu W."/>
            <person name="Song Y."/>
            <person name="Salvetti E."/>
            <person name="Wrobel A."/>
            <person name="Rasinkangas P."/>
            <person name="Parkhill J."/>
            <person name="Rea M.C."/>
            <person name="O'Sullivan O."/>
            <person name="Ritari J."/>
            <person name="Douillard F.P."/>
            <person name="Paul Ross R."/>
            <person name="Yang R."/>
            <person name="Briner A.E."/>
            <person name="Felis G.E."/>
            <person name="de Vos W.M."/>
            <person name="Barrangou R."/>
            <person name="Klaenhammer T.R."/>
            <person name="Caufield P.W."/>
            <person name="Cui Y."/>
            <person name="Zhang H."/>
            <person name="O'Toole P.W."/>
        </authorList>
    </citation>
    <scope>NUCLEOTIDE SEQUENCE [LARGE SCALE GENOMIC DNA]</scope>
    <source>
        <strain evidence="3 4">DSM 20623</strain>
    </source>
</reference>
<dbReference type="Pfam" id="PF00990">
    <property type="entry name" value="GGDEF"/>
    <property type="match status" value="1"/>
</dbReference>
<name>A0A0R2I484_CARDV</name>
<dbReference type="FunFam" id="3.30.70.270:FF:000001">
    <property type="entry name" value="Diguanylate cyclase domain protein"/>
    <property type="match status" value="1"/>
</dbReference>